<sequence length="130" mass="14816">MTFAKDSSVLIWVNQHSCEVSSGPSPGQHQTHLDSIFMLLEKQLKTYVGKELKKIKTALNSDNQKQTEDQSEDKKVLDDEEAEQKKICKEALLKMTVVFLKRMDQEELADCLQNSKRVSEKIQHATHTGV</sequence>
<dbReference type="EMBL" id="OY660887">
    <property type="protein sequence ID" value="CAJ1087189.1"/>
    <property type="molecule type" value="Genomic_DNA"/>
</dbReference>
<keyword evidence="3" id="KW-1185">Reference proteome</keyword>
<feature type="compositionally biased region" description="Basic and acidic residues" evidence="1">
    <location>
        <begin position="65"/>
        <end position="80"/>
    </location>
</feature>
<organism evidence="2 3">
    <name type="scientific">Xyrichtys novacula</name>
    <name type="common">Pearly razorfish</name>
    <name type="synonym">Hemipteronotus novacula</name>
    <dbReference type="NCBI Taxonomy" id="13765"/>
    <lineage>
        <taxon>Eukaryota</taxon>
        <taxon>Metazoa</taxon>
        <taxon>Chordata</taxon>
        <taxon>Craniata</taxon>
        <taxon>Vertebrata</taxon>
        <taxon>Euteleostomi</taxon>
        <taxon>Actinopterygii</taxon>
        <taxon>Neopterygii</taxon>
        <taxon>Teleostei</taxon>
        <taxon>Neoteleostei</taxon>
        <taxon>Acanthomorphata</taxon>
        <taxon>Eupercaria</taxon>
        <taxon>Labriformes</taxon>
        <taxon>Labridae</taxon>
        <taxon>Xyrichtys</taxon>
    </lineage>
</organism>
<dbReference type="Proteomes" id="UP001178508">
    <property type="component" value="Chromosome 24"/>
</dbReference>
<name>A0AAV1HQU4_XYRNO</name>
<dbReference type="AlphaFoldDB" id="A0AAV1HQU4"/>
<evidence type="ECO:0000256" key="1">
    <source>
        <dbReference type="SAM" id="MobiDB-lite"/>
    </source>
</evidence>
<proteinExistence type="predicted"/>
<accession>A0AAV1HQU4</accession>
<protein>
    <submittedName>
        <fullName evidence="2">Uncharacterized protein LOC127374624 isoform X2</fullName>
    </submittedName>
</protein>
<evidence type="ECO:0000313" key="3">
    <source>
        <dbReference type="Proteomes" id="UP001178508"/>
    </source>
</evidence>
<gene>
    <name evidence="2" type="ORF">XNOV1_A038564</name>
</gene>
<evidence type="ECO:0000313" key="2">
    <source>
        <dbReference type="EMBL" id="CAJ1087189.1"/>
    </source>
</evidence>
<feature type="region of interest" description="Disordered" evidence="1">
    <location>
        <begin position="58"/>
        <end position="80"/>
    </location>
</feature>
<reference evidence="2" key="1">
    <citation type="submission" date="2023-08" db="EMBL/GenBank/DDBJ databases">
        <authorList>
            <person name="Alioto T."/>
            <person name="Alioto T."/>
            <person name="Gomez Garrido J."/>
        </authorList>
    </citation>
    <scope>NUCLEOTIDE SEQUENCE</scope>
</reference>